<dbReference type="AlphaFoldDB" id="A0A6A4N910"/>
<accession>A0A6A4N910</accession>
<sequence length="52" mass="6127">MTFFFSFSSLLCLFASTFLLHFFFTSSSFDFQNPQQTLMIFFFTFHSLAVTT</sequence>
<comment type="caution">
    <text evidence="1">The sequence shown here is derived from an EMBL/GenBank/DDBJ whole genome shotgun (WGS) entry which is preliminary data.</text>
</comment>
<dbReference type="EMBL" id="WOCE01000023">
    <property type="protein sequence ID" value="KAE9587395.1"/>
    <property type="molecule type" value="Genomic_DNA"/>
</dbReference>
<evidence type="ECO:0000313" key="2">
    <source>
        <dbReference type="Proteomes" id="UP000447434"/>
    </source>
</evidence>
<keyword evidence="2" id="KW-1185">Reference proteome</keyword>
<evidence type="ECO:0000313" key="1">
    <source>
        <dbReference type="EMBL" id="KAE9587395.1"/>
    </source>
</evidence>
<gene>
    <name evidence="1" type="ORF">Lalb_Chr23g0273181</name>
</gene>
<proteinExistence type="predicted"/>
<reference evidence="2" key="1">
    <citation type="journal article" date="2020" name="Nat. Commun.">
        <title>Genome sequence of the cluster root forming white lupin.</title>
        <authorList>
            <person name="Hufnagel B."/>
            <person name="Marques A."/>
            <person name="Soriano A."/>
            <person name="Marques L."/>
            <person name="Divol F."/>
            <person name="Doumas P."/>
            <person name="Sallet E."/>
            <person name="Mancinotti D."/>
            <person name="Carrere S."/>
            <person name="Marande W."/>
            <person name="Arribat S."/>
            <person name="Keller J."/>
            <person name="Huneau C."/>
            <person name="Blein T."/>
            <person name="Aime D."/>
            <person name="Laguerre M."/>
            <person name="Taylor J."/>
            <person name="Schubert V."/>
            <person name="Nelson M."/>
            <person name="Geu-Flores F."/>
            <person name="Crespi M."/>
            <person name="Gallardo-Guerrero K."/>
            <person name="Delaux P.-M."/>
            <person name="Salse J."/>
            <person name="Berges H."/>
            <person name="Guyot R."/>
            <person name="Gouzy J."/>
            <person name="Peret B."/>
        </authorList>
    </citation>
    <scope>NUCLEOTIDE SEQUENCE [LARGE SCALE GENOMIC DNA]</scope>
    <source>
        <strain evidence="2">cv. Amiga</strain>
    </source>
</reference>
<protein>
    <submittedName>
        <fullName evidence="1">Uncharacterized protein</fullName>
    </submittedName>
</protein>
<dbReference type="Proteomes" id="UP000447434">
    <property type="component" value="Chromosome 23"/>
</dbReference>
<name>A0A6A4N910_LUPAL</name>
<organism evidence="1 2">
    <name type="scientific">Lupinus albus</name>
    <name type="common">White lupine</name>
    <name type="synonym">Lupinus termis</name>
    <dbReference type="NCBI Taxonomy" id="3870"/>
    <lineage>
        <taxon>Eukaryota</taxon>
        <taxon>Viridiplantae</taxon>
        <taxon>Streptophyta</taxon>
        <taxon>Embryophyta</taxon>
        <taxon>Tracheophyta</taxon>
        <taxon>Spermatophyta</taxon>
        <taxon>Magnoliopsida</taxon>
        <taxon>eudicotyledons</taxon>
        <taxon>Gunneridae</taxon>
        <taxon>Pentapetalae</taxon>
        <taxon>rosids</taxon>
        <taxon>fabids</taxon>
        <taxon>Fabales</taxon>
        <taxon>Fabaceae</taxon>
        <taxon>Papilionoideae</taxon>
        <taxon>50 kb inversion clade</taxon>
        <taxon>genistoids sensu lato</taxon>
        <taxon>core genistoids</taxon>
        <taxon>Genisteae</taxon>
        <taxon>Lupinus</taxon>
    </lineage>
</organism>